<proteinExistence type="predicted"/>
<protein>
    <submittedName>
        <fullName evidence="1">Uncharacterized protein</fullName>
    </submittedName>
</protein>
<dbReference type="AlphaFoldDB" id="A0A6J4LC06"/>
<gene>
    <name evidence="1" type="ORF">AVDCRST_MAG61-2760</name>
</gene>
<dbReference type="EMBL" id="CADCTT010000336">
    <property type="protein sequence ID" value="CAA9329445.1"/>
    <property type="molecule type" value="Genomic_DNA"/>
</dbReference>
<reference evidence="1" key="1">
    <citation type="submission" date="2020-02" db="EMBL/GenBank/DDBJ databases">
        <authorList>
            <person name="Meier V. D."/>
        </authorList>
    </citation>
    <scope>NUCLEOTIDE SEQUENCE</scope>
    <source>
        <strain evidence="1">AVDCRST_MAG61</strain>
    </source>
</reference>
<accession>A0A6J4LC06</accession>
<name>A0A6J4LC06_9ACTN</name>
<sequence length="45" mass="4604">MRAGAGPDGTACERVVEAVQGNLEPILTRLAERLGSCPPTGVTLP</sequence>
<organism evidence="1">
    <name type="scientific">uncultured Friedmanniella sp</name>
    <dbReference type="NCBI Taxonomy" id="335381"/>
    <lineage>
        <taxon>Bacteria</taxon>
        <taxon>Bacillati</taxon>
        <taxon>Actinomycetota</taxon>
        <taxon>Actinomycetes</taxon>
        <taxon>Propionibacteriales</taxon>
        <taxon>Nocardioidaceae</taxon>
        <taxon>Friedmanniella</taxon>
        <taxon>environmental samples</taxon>
    </lineage>
</organism>
<evidence type="ECO:0000313" key="1">
    <source>
        <dbReference type="EMBL" id="CAA9329445.1"/>
    </source>
</evidence>